<proteinExistence type="predicted"/>
<gene>
    <name evidence="1" type="ORF">G6W56_28035</name>
</gene>
<organism evidence="1 2">
    <name type="scientific">Streptomyces fungicidicus</name>
    <dbReference type="NCBI Taxonomy" id="68203"/>
    <lineage>
        <taxon>Bacteria</taxon>
        <taxon>Bacillati</taxon>
        <taxon>Actinomycetota</taxon>
        <taxon>Actinomycetes</taxon>
        <taxon>Kitasatosporales</taxon>
        <taxon>Streptomycetaceae</taxon>
        <taxon>Streptomyces</taxon>
    </lineage>
</organism>
<accession>A0ACC7Y7B3</accession>
<reference evidence="1" key="1">
    <citation type="submission" date="2020-03" db="EMBL/GenBank/DDBJ databases">
        <title>Complete genome sequence of sixteen Streptomyces strains facilitates identification of candidate genes involved in plant growth-promotion in grain legumes and cereals.</title>
        <authorList>
            <person name="Gopalakrishnan S."/>
            <person name="Thakur V."/>
            <person name="Saxena R."/>
            <person name="Vadlamudi S."/>
            <person name="Purohit S."/>
            <person name="Kumar V."/>
            <person name="Rathore A."/>
            <person name="Chitikineni A."/>
            <person name="Varshney R.K."/>
        </authorList>
    </citation>
    <scope>NUCLEOTIDE SEQUENCE</scope>
    <source>
        <strain evidence="1">CAI-93</strain>
    </source>
</reference>
<sequence length="267" mass="29042">MSAPGPDRDGREPAASEAARAIEAAGTDEREWAAWTAPGEWPEPALPEGPVLVLAAHPDDEVLGFGGTAARLAAERREVHVLTATDGEASHPGSRVLPPEALARARRRELAEALDALGVDRRTRHRLALADTRVGAHETVLARTVAELLRSTGAGLCVAPWRGDLHADHEAVGRAARTAAASVGVPLWQYPVWMWHWAVPEDARVPWTRCHRLPLSAAQQARKRAAVRRFRTQTAPLPDHPAVILPPEELAHHQRDFETVIVETDLS</sequence>
<dbReference type="EMBL" id="JAANNW010000034">
    <property type="protein sequence ID" value="NUV77889.1"/>
    <property type="molecule type" value="Genomic_DNA"/>
</dbReference>
<dbReference type="Proteomes" id="UP000556843">
    <property type="component" value="Unassembled WGS sequence"/>
</dbReference>
<keyword evidence="2" id="KW-1185">Reference proteome</keyword>
<name>A0ACC7Y7B3_9ACTN</name>
<comment type="caution">
    <text evidence="1">The sequence shown here is derived from an EMBL/GenBank/DDBJ whole genome shotgun (WGS) entry which is preliminary data.</text>
</comment>
<protein>
    <submittedName>
        <fullName evidence="1">PIG-L family deacetylase</fullName>
    </submittedName>
</protein>
<evidence type="ECO:0000313" key="1">
    <source>
        <dbReference type="EMBL" id="NUV77889.1"/>
    </source>
</evidence>
<evidence type="ECO:0000313" key="2">
    <source>
        <dbReference type="Proteomes" id="UP000556843"/>
    </source>
</evidence>